<sequence length="65" mass="6869">MRLRAFGHHAIKAVAGDGVAVVRENRVFGPLHFNGGTKSVGPKAGVLVSVLGHFTLKAHFGELVH</sequence>
<accession>A0A6J7CYW2</accession>
<proteinExistence type="predicted"/>
<gene>
    <name evidence="1" type="ORF">UFOPK3381_00347</name>
</gene>
<reference evidence="1" key="1">
    <citation type="submission" date="2020-05" db="EMBL/GenBank/DDBJ databases">
        <authorList>
            <person name="Chiriac C."/>
            <person name="Salcher M."/>
            <person name="Ghai R."/>
            <person name="Kavagutti S V."/>
        </authorList>
    </citation>
    <scope>NUCLEOTIDE SEQUENCE</scope>
</reference>
<evidence type="ECO:0000313" key="1">
    <source>
        <dbReference type="EMBL" id="CAB4862710.1"/>
    </source>
</evidence>
<dbReference type="AlphaFoldDB" id="A0A6J7CYW2"/>
<organism evidence="1">
    <name type="scientific">freshwater metagenome</name>
    <dbReference type="NCBI Taxonomy" id="449393"/>
    <lineage>
        <taxon>unclassified sequences</taxon>
        <taxon>metagenomes</taxon>
        <taxon>ecological metagenomes</taxon>
    </lineage>
</organism>
<protein>
    <submittedName>
        <fullName evidence="1">Unannotated protein</fullName>
    </submittedName>
</protein>
<name>A0A6J7CYW2_9ZZZZ</name>
<dbReference type="EMBL" id="CAFBLN010000008">
    <property type="protein sequence ID" value="CAB4862710.1"/>
    <property type="molecule type" value="Genomic_DNA"/>
</dbReference>